<feature type="binding site" evidence="10">
    <location>
        <begin position="397"/>
        <end position="399"/>
    </location>
    <ligand>
        <name>L-glutamate</name>
        <dbReference type="ChEBI" id="CHEBI:29985"/>
    </ligand>
</feature>
<keyword evidence="11" id="KW-0317">Glutathione biosynthesis</keyword>
<keyword evidence="13" id="KW-1185">Reference proteome</keyword>
<dbReference type="Proteomes" id="UP000486602">
    <property type="component" value="Unassembled WGS sequence"/>
</dbReference>
<keyword evidence="6 11" id="KW-0865">Zymogen</keyword>
<dbReference type="GO" id="GO:0103068">
    <property type="term" value="F:leukotriene C4 gamma-glutamyl transferase activity"/>
    <property type="evidence" value="ECO:0007669"/>
    <property type="project" value="UniProtKB-EC"/>
</dbReference>
<dbReference type="Gene3D" id="3.60.20.40">
    <property type="match status" value="1"/>
</dbReference>
<evidence type="ECO:0000256" key="1">
    <source>
        <dbReference type="ARBA" id="ARBA00001049"/>
    </source>
</evidence>
<keyword evidence="4 11" id="KW-0808">Transferase</keyword>
<evidence type="ECO:0000256" key="10">
    <source>
        <dbReference type="PIRSR" id="PIRSR600101-2"/>
    </source>
</evidence>
<dbReference type="GO" id="GO:0006751">
    <property type="term" value="P:glutathione catabolic process"/>
    <property type="evidence" value="ECO:0007669"/>
    <property type="project" value="UniProtKB-UniRule"/>
</dbReference>
<name>A0A7K3WLG7_9FLAO</name>
<evidence type="ECO:0000256" key="6">
    <source>
        <dbReference type="ARBA" id="ARBA00023145"/>
    </source>
</evidence>
<comment type="PTM">
    <text evidence="11">Cleaved by autocatalysis into a large and a small subunit.</text>
</comment>
<reference evidence="12 13" key="1">
    <citation type="submission" date="2020-02" db="EMBL/GenBank/DDBJ databases">
        <title>Out from the shadows clarifying the taxonomy of the family Cryomorphaceae and related taxa by utilizing the GTDB taxonomic framework.</title>
        <authorList>
            <person name="Bowman J.P."/>
        </authorList>
    </citation>
    <scope>NUCLEOTIDE SEQUENCE [LARGE SCALE GENOMIC DNA]</scope>
    <source>
        <strain evidence="12 13">QSSC 1-22</strain>
    </source>
</reference>
<dbReference type="InterPro" id="IPR043138">
    <property type="entry name" value="GGT_lsub"/>
</dbReference>
<dbReference type="InterPro" id="IPR029055">
    <property type="entry name" value="Ntn_hydrolases_N"/>
</dbReference>
<dbReference type="RefSeq" id="WP_163283221.1">
    <property type="nucleotide sequence ID" value="NZ_JAAGVY010000003.1"/>
</dbReference>
<evidence type="ECO:0000256" key="4">
    <source>
        <dbReference type="ARBA" id="ARBA00022679"/>
    </source>
</evidence>
<feature type="binding site" evidence="10">
    <location>
        <begin position="450"/>
        <end position="451"/>
    </location>
    <ligand>
        <name>L-glutamate</name>
        <dbReference type="ChEBI" id="CHEBI:29985"/>
    </ligand>
</feature>
<dbReference type="InterPro" id="IPR000101">
    <property type="entry name" value="GGT_peptidase"/>
</dbReference>
<dbReference type="EC" id="2.3.2.2" evidence="11"/>
<evidence type="ECO:0000256" key="9">
    <source>
        <dbReference type="PIRSR" id="PIRSR600101-1"/>
    </source>
</evidence>
<dbReference type="PRINTS" id="PR01210">
    <property type="entry name" value="GGTRANSPTASE"/>
</dbReference>
<feature type="binding site" evidence="10">
    <location>
        <position position="102"/>
    </location>
    <ligand>
        <name>L-glutamate</name>
        <dbReference type="ChEBI" id="CHEBI:29985"/>
    </ligand>
</feature>
<evidence type="ECO:0000256" key="3">
    <source>
        <dbReference type="ARBA" id="ARBA00009381"/>
    </source>
</evidence>
<dbReference type="PANTHER" id="PTHR43199:SF1">
    <property type="entry name" value="GLUTATHIONE HYDROLASE PROENZYME"/>
    <property type="match status" value="1"/>
</dbReference>
<dbReference type="InterPro" id="IPR051792">
    <property type="entry name" value="GGT_bact"/>
</dbReference>
<dbReference type="PANTHER" id="PTHR43199">
    <property type="entry name" value="GLUTATHIONE HYDROLASE"/>
    <property type="match status" value="1"/>
</dbReference>
<proteinExistence type="inferred from homology"/>
<evidence type="ECO:0000313" key="12">
    <source>
        <dbReference type="EMBL" id="NEN22496.1"/>
    </source>
</evidence>
<comment type="similarity">
    <text evidence="3 11">Belongs to the gamma-glutamyltransferase family.</text>
</comment>
<feature type="binding site" evidence="10">
    <location>
        <position position="472"/>
    </location>
    <ligand>
        <name>L-glutamate</name>
        <dbReference type="ChEBI" id="CHEBI:29985"/>
    </ligand>
</feature>
<evidence type="ECO:0000256" key="8">
    <source>
        <dbReference type="ARBA" id="ARBA00047417"/>
    </source>
</evidence>
<accession>A0A7K3WLG7</accession>
<dbReference type="Pfam" id="PF01019">
    <property type="entry name" value="G_glu_transpept"/>
    <property type="match status" value="1"/>
</dbReference>
<comment type="catalytic activity">
    <reaction evidence="8 11">
        <text>an N-terminal (5-L-glutamyl)-[peptide] + an alpha-amino acid = 5-L-glutamyl amino acid + an N-terminal L-alpha-aminoacyl-[peptide]</text>
        <dbReference type="Rhea" id="RHEA:23904"/>
        <dbReference type="Rhea" id="RHEA-COMP:9780"/>
        <dbReference type="Rhea" id="RHEA-COMP:9795"/>
        <dbReference type="ChEBI" id="CHEBI:77644"/>
        <dbReference type="ChEBI" id="CHEBI:78597"/>
        <dbReference type="ChEBI" id="CHEBI:78599"/>
        <dbReference type="ChEBI" id="CHEBI:78608"/>
        <dbReference type="EC" id="2.3.2.2"/>
    </reaction>
</comment>
<sequence length="568" mass="61688">MKRLFVLAIGFFLFLNGSGQPVDSEIKIGKSLDSLTAAVACAHPEAARIGAEILKQGGNAIDAAVGIQWALAVCYPQAGNIGGGGFMVIRMADGTTNTLDFREQAPAAATEKMYQDENGEIVEGRSLDTHMAVGVPGSVSGLYESHRKYGKLPMEKLIAPAIDLAENGFKITANQASLLNQYKADFEARNKNAIPFFVTNKIWKEGDLIVQSNLAATLKRISKDGEDEFYSGRTAGLIIEEMKAGGGIITKADLANYKSIWRKPIESDFENYKIISMPPPSSGGVAIVQLLKMWEAAKTDGIAHNSVEYLHLITEMERRVYADRSVHLGDPEFYKVPVSELLDQKYLNVRMGNFDASLATPSKDIEAGKFQKGKESTETTHLCVVDAEGNAVSVTTTLNGHFGSKIMVVGAGFFLNNEMDDFSSKPGTPNMFGLIGGEANSIQPEKRMLSSMTPTIVEKDGNLFLVAGSPGGSTIITSVFQTVMNTAVFDMNLKEAIEVPKFHSQWLPDVIFMEENRFEPELLDSLKALGHEIDFFPSLGRVDAILVNPNNTLQSCGDPRADDTTAGY</sequence>
<organism evidence="12 13">
    <name type="scientific">Cryomorpha ignava</name>
    <dbReference type="NCBI Taxonomy" id="101383"/>
    <lineage>
        <taxon>Bacteria</taxon>
        <taxon>Pseudomonadati</taxon>
        <taxon>Bacteroidota</taxon>
        <taxon>Flavobacteriia</taxon>
        <taxon>Flavobacteriales</taxon>
        <taxon>Cryomorphaceae</taxon>
        <taxon>Cryomorpha</taxon>
    </lineage>
</organism>
<gene>
    <name evidence="12" type="primary">ggt</name>
    <name evidence="12" type="ORF">G3O08_03135</name>
</gene>
<comment type="pathway">
    <text evidence="11">Sulfur metabolism; glutathione metabolism.</text>
</comment>
<dbReference type="GO" id="GO:0006750">
    <property type="term" value="P:glutathione biosynthetic process"/>
    <property type="evidence" value="ECO:0007669"/>
    <property type="project" value="UniProtKB-KW"/>
</dbReference>
<dbReference type="GO" id="GO:0036374">
    <property type="term" value="F:glutathione hydrolase activity"/>
    <property type="evidence" value="ECO:0007669"/>
    <property type="project" value="UniProtKB-UniRule"/>
</dbReference>
<feature type="binding site" evidence="10">
    <location>
        <position position="421"/>
    </location>
    <ligand>
        <name>L-glutamate</name>
        <dbReference type="ChEBI" id="CHEBI:29985"/>
    </ligand>
</feature>
<protein>
    <recommendedName>
        <fullName evidence="11">Glutathione hydrolase proenzyme</fullName>
        <ecNumber evidence="11">2.3.2.2</ecNumber>
        <ecNumber evidence="11">3.4.19.13</ecNumber>
    </recommendedName>
    <component>
        <recommendedName>
            <fullName evidence="11">Glutathione hydrolase large chain</fullName>
        </recommendedName>
    </component>
    <component>
        <recommendedName>
            <fullName evidence="11">Glutathione hydrolase small chain</fullName>
        </recommendedName>
    </component>
</protein>
<comment type="caution">
    <text evidence="12">The sequence shown here is derived from an EMBL/GenBank/DDBJ whole genome shotgun (WGS) entry which is preliminary data.</text>
</comment>
<evidence type="ECO:0000256" key="7">
    <source>
        <dbReference type="ARBA" id="ARBA00023315"/>
    </source>
</evidence>
<dbReference type="AlphaFoldDB" id="A0A7K3WLG7"/>
<comment type="catalytic activity">
    <reaction evidence="1 11">
        <text>an S-substituted glutathione + H2O = an S-substituted L-cysteinylglycine + L-glutamate</text>
        <dbReference type="Rhea" id="RHEA:59468"/>
        <dbReference type="ChEBI" id="CHEBI:15377"/>
        <dbReference type="ChEBI" id="CHEBI:29985"/>
        <dbReference type="ChEBI" id="CHEBI:90779"/>
        <dbReference type="ChEBI" id="CHEBI:143103"/>
        <dbReference type="EC" id="3.4.19.13"/>
    </reaction>
</comment>
<dbReference type="EMBL" id="JAAGVY010000003">
    <property type="protein sequence ID" value="NEN22496.1"/>
    <property type="molecule type" value="Genomic_DNA"/>
</dbReference>
<feature type="active site" description="Nucleophile" evidence="9">
    <location>
        <position position="379"/>
    </location>
</feature>
<comment type="catalytic activity">
    <reaction evidence="2 11">
        <text>glutathione + H2O = L-cysteinylglycine + L-glutamate</text>
        <dbReference type="Rhea" id="RHEA:28807"/>
        <dbReference type="ChEBI" id="CHEBI:15377"/>
        <dbReference type="ChEBI" id="CHEBI:29985"/>
        <dbReference type="ChEBI" id="CHEBI:57925"/>
        <dbReference type="ChEBI" id="CHEBI:61694"/>
        <dbReference type="EC" id="3.4.19.13"/>
    </reaction>
</comment>
<comment type="subunit">
    <text evidence="11">This enzyme consists of two polypeptide chains, which are synthesized in precursor form from a single polypeptide.</text>
</comment>
<evidence type="ECO:0000256" key="2">
    <source>
        <dbReference type="ARBA" id="ARBA00001089"/>
    </source>
</evidence>
<evidence type="ECO:0000313" key="13">
    <source>
        <dbReference type="Proteomes" id="UP000486602"/>
    </source>
</evidence>
<evidence type="ECO:0000256" key="5">
    <source>
        <dbReference type="ARBA" id="ARBA00022801"/>
    </source>
</evidence>
<evidence type="ECO:0000256" key="11">
    <source>
        <dbReference type="RuleBase" id="RU368036"/>
    </source>
</evidence>
<dbReference type="EC" id="3.4.19.13" evidence="11"/>
<dbReference type="SUPFAM" id="SSF56235">
    <property type="entry name" value="N-terminal nucleophile aminohydrolases (Ntn hydrolases)"/>
    <property type="match status" value="1"/>
</dbReference>
<dbReference type="UniPathway" id="UPA00204"/>
<dbReference type="Gene3D" id="1.10.246.130">
    <property type="match status" value="1"/>
</dbReference>
<keyword evidence="7 11" id="KW-0012">Acyltransferase</keyword>
<dbReference type="InterPro" id="IPR043137">
    <property type="entry name" value="GGT_ssub_C"/>
</dbReference>
<keyword evidence="5 11" id="KW-0378">Hydrolase</keyword>
<dbReference type="NCBIfam" id="TIGR00066">
    <property type="entry name" value="g_glut_trans"/>
    <property type="match status" value="1"/>
</dbReference>